<name>A0A8X6F5A0_TRICU</name>
<dbReference type="AlphaFoldDB" id="A0A8X6F5A0"/>
<dbReference type="Proteomes" id="UP000887116">
    <property type="component" value="Unassembled WGS sequence"/>
</dbReference>
<organism evidence="1 2">
    <name type="scientific">Trichonephila clavata</name>
    <name type="common">Joro spider</name>
    <name type="synonym">Nephila clavata</name>
    <dbReference type="NCBI Taxonomy" id="2740835"/>
    <lineage>
        <taxon>Eukaryota</taxon>
        <taxon>Metazoa</taxon>
        <taxon>Ecdysozoa</taxon>
        <taxon>Arthropoda</taxon>
        <taxon>Chelicerata</taxon>
        <taxon>Arachnida</taxon>
        <taxon>Araneae</taxon>
        <taxon>Araneomorphae</taxon>
        <taxon>Entelegynae</taxon>
        <taxon>Araneoidea</taxon>
        <taxon>Nephilidae</taxon>
        <taxon>Trichonephila</taxon>
    </lineage>
</organism>
<keyword evidence="2" id="KW-1185">Reference proteome</keyword>
<evidence type="ECO:0000313" key="2">
    <source>
        <dbReference type="Proteomes" id="UP000887116"/>
    </source>
</evidence>
<reference evidence="1" key="1">
    <citation type="submission" date="2020-07" db="EMBL/GenBank/DDBJ databases">
        <title>Multicomponent nature underlies the extraordinary mechanical properties of spider dragline silk.</title>
        <authorList>
            <person name="Kono N."/>
            <person name="Nakamura H."/>
            <person name="Mori M."/>
            <person name="Yoshida Y."/>
            <person name="Ohtoshi R."/>
            <person name="Malay A.D."/>
            <person name="Moran D.A.P."/>
            <person name="Tomita M."/>
            <person name="Numata K."/>
            <person name="Arakawa K."/>
        </authorList>
    </citation>
    <scope>NUCLEOTIDE SEQUENCE</scope>
</reference>
<sequence length="107" mass="12533">MFQIFLEKFLQGLSRHKKSDSLEAEMNEPKRQSKSVILINTEAKEARFNFIIKMQKPLETWRNERLVFKTLASGEVQCIGIEKGTAADNSGLLQMERKREQKEFKKK</sequence>
<accession>A0A8X6F5A0</accession>
<comment type="caution">
    <text evidence="1">The sequence shown here is derived from an EMBL/GenBank/DDBJ whole genome shotgun (WGS) entry which is preliminary data.</text>
</comment>
<gene>
    <name evidence="1" type="ORF">TNCT_479831</name>
</gene>
<dbReference type="OrthoDB" id="6437160at2759"/>
<evidence type="ECO:0000313" key="1">
    <source>
        <dbReference type="EMBL" id="GFQ70702.1"/>
    </source>
</evidence>
<dbReference type="EMBL" id="BMAO01001037">
    <property type="protein sequence ID" value="GFQ70702.1"/>
    <property type="molecule type" value="Genomic_DNA"/>
</dbReference>
<protein>
    <submittedName>
        <fullName evidence="1">Uncharacterized protein</fullName>
    </submittedName>
</protein>
<proteinExistence type="predicted"/>